<dbReference type="Proteomes" id="UP000603453">
    <property type="component" value="Unassembled WGS sequence"/>
</dbReference>
<organism evidence="2 3">
    <name type="scientific">Mucor saturninus</name>
    <dbReference type="NCBI Taxonomy" id="64648"/>
    <lineage>
        <taxon>Eukaryota</taxon>
        <taxon>Fungi</taxon>
        <taxon>Fungi incertae sedis</taxon>
        <taxon>Mucoromycota</taxon>
        <taxon>Mucoromycotina</taxon>
        <taxon>Mucoromycetes</taxon>
        <taxon>Mucorales</taxon>
        <taxon>Mucorineae</taxon>
        <taxon>Mucoraceae</taxon>
        <taxon>Mucor</taxon>
    </lineage>
</organism>
<evidence type="ECO:0008006" key="4">
    <source>
        <dbReference type="Google" id="ProtNLM"/>
    </source>
</evidence>
<reference evidence="2" key="1">
    <citation type="submission" date="2020-12" db="EMBL/GenBank/DDBJ databases">
        <title>Metabolic potential, ecology and presence of endohyphal bacteria is reflected in genomic diversity of Mucoromycotina.</title>
        <authorList>
            <person name="Muszewska A."/>
            <person name="Okrasinska A."/>
            <person name="Steczkiewicz K."/>
            <person name="Drgas O."/>
            <person name="Orlowska M."/>
            <person name="Perlinska-Lenart U."/>
            <person name="Aleksandrzak-Piekarczyk T."/>
            <person name="Szatraj K."/>
            <person name="Zielenkiewicz U."/>
            <person name="Pilsyk S."/>
            <person name="Malc E."/>
            <person name="Mieczkowski P."/>
            <person name="Kruszewska J.S."/>
            <person name="Biernat P."/>
            <person name="Pawlowska J."/>
        </authorList>
    </citation>
    <scope>NUCLEOTIDE SEQUENCE</scope>
    <source>
        <strain evidence="2">WA0000017839</strain>
    </source>
</reference>
<keyword evidence="1" id="KW-1133">Transmembrane helix</keyword>
<gene>
    <name evidence="2" type="ORF">INT47_004591</name>
</gene>
<name>A0A8H7RI57_9FUNG</name>
<dbReference type="EMBL" id="JAEPRD010000007">
    <property type="protein sequence ID" value="KAG2211904.1"/>
    <property type="molecule type" value="Genomic_DNA"/>
</dbReference>
<dbReference type="AlphaFoldDB" id="A0A8H7RI57"/>
<comment type="caution">
    <text evidence="2">The sequence shown here is derived from an EMBL/GenBank/DDBJ whole genome shotgun (WGS) entry which is preliminary data.</text>
</comment>
<dbReference type="OrthoDB" id="2287180at2759"/>
<evidence type="ECO:0000313" key="2">
    <source>
        <dbReference type="EMBL" id="KAG2211904.1"/>
    </source>
</evidence>
<proteinExistence type="predicted"/>
<feature type="transmembrane region" description="Helical" evidence="1">
    <location>
        <begin position="41"/>
        <end position="57"/>
    </location>
</feature>
<evidence type="ECO:0000256" key="1">
    <source>
        <dbReference type="SAM" id="Phobius"/>
    </source>
</evidence>
<keyword evidence="1" id="KW-0472">Membrane</keyword>
<evidence type="ECO:0000313" key="3">
    <source>
        <dbReference type="Proteomes" id="UP000603453"/>
    </source>
</evidence>
<accession>A0A8H7RI57</accession>
<keyword evidence="1" id="KW-0812">Transmembrane</keyword>
<protein>
    <recommendedName>
        <fullName evidence="4">Adhesin domain-containing protein</fullName>
    </recommendedName>
</protein>
<sequence length="387" mass="43222">MSSPIYTQEKAPLLPLNSEEECQRLDCYKNKLYKRKYKNQTIMVVLFIIFYSFYNGYHESLLNSARGNKNVETSDTYNTINSAQDLSTLDTFSGLVFEDQVDALEYCREKPQIPYNGPSTFEFDSKDFPKLSVSENTKYYRGQSVSVVGGKANVYEDKSLSKVTVEFILKFNRDELQDLYYIEKIEHTESGLYELKLKNNDQRVSGCVTIDINVGVPTVAALDNFSLSVLNANVNLHKGLTFKELAISVANGHVEFGEGISTAKTGFALANGHVSGVIDTLSDELHLSMSNGRADVKIKEIDASVDIPIVFKASNGHIDLEVPTTFKSTFSLTAMNGRRIVESSVPEDIHSKTSRWGPTTGYYGNDAQVKNSITLTSYNGRLRLNYA</sequence>
<keyword evidence="3" id="KW-1185">Reference proteome</keyword>